<dbReference type="RefSeq" id="XP_013897468.1">
    <property type="nucleotide sequence ID" value="XM_014042014.1"/>
</dbReference>
<dbReference type="EMBL" id="KK102183">
    <property type="protein sequence ID" value="KIY98448.1"/>
    <property type="molecule type" value="Genomic_DNA"/>
</dbReference>
<gene>
    <name evidence="1" type="ORF">MNEG_9518</name>
</gene>
<reference evidence="1 2" key="1">
    <citation type="journal article" date="2013" name="BMC Genomics">
        <title>Reconstruction of the lipid metabolism for the microalga Monoraphidium neglectum from its genome sequence reveals characteristics suitable for biofuel production.</title>
        <authorList>
            <person name="Bogen C."/>
            <person name="Al-Dilaimi A."/>
            <person name="Albersmeier A."/>
            <person name="Wichmann J."/>
            <person name="Grundmann M."/>
            <person name="Rupp O."/>
            <person name="Lauersen K.J."/>
            <person name="Blifernez-Klassen O."/>
            <person name="Kalinowski J."/>
            <person name="Goesmann A."/>
            <person name="Mussgnug J.H."/>
            <person name="Kruse O."/>
        </authorList>
    </citation>
    <scope>NUCLEOTIDE SEQUENCE [LARGE SCALE GENOMIC DNA]</scope>
    <source>
        <strain evidence="1 2">SAG 48.87</strain>
    </source>
</reference>
<organism evidence="1 2">
    <name type="scientific">Monoraphidium neglectum</name>
    <dbReference type="NCBI Taxonomy" id="145388"/>
    <lineage>
        <taxon>Eukaryota</taxon>
        <taxon>Viridiplantae</taxon>
        <taxon>Chlorophyta</taxon>
        <taxon>core chlorophytes</taxon>
        <taxon>Chlorophyceae</taxon>
        <taxon>CS clade</taxon>
        <taxon>Sphaeropleales</taxon>
        <taxon>Selenastraceae</taxon>
        <taxon>Monoraphidium</taxon>
    </lineage>
</organism>
<proteinExistence type="predicted"/>
<sequence length="84" mass="9188">MGLTDERSSNPLKQVLDLLGEKVECARYSQWVLHPPGAAPFPVVADRDEYAAAIHKAAGPQGPFSALVDRHVTDPWLSRSYLSS</sequence>
<dbReference type="KEGG" id="mng:MNEG_9518"/>
<dbReference type="AlphaFoldDB" id="A0A0D2KSA6"/>
<dbReference type="GeneID" id="25742393"/>
<dbReference type="Proteomes" id="UP000054498">
    <property type="component" value="Unassembled WGS sequence"/>
</dbReference>
<evidence type="ECO:0000313" key="1">
    <source>
        <dbReference type="EMBL" id="KIY98448.1"/>
    </source>
</evidence>
<accession>A0A0D2KSA6</accession>
<protein>
    <submittedName>
        <fullName evidence="1">Uncharacterized protein</fullName>
    </submittedName>
</protein>
<dbReference type="STRING" id="145388.A0A0D2KSA6"/>
<dbReference type="OrthoDB" id="7777654at2759"/>
<keyword evidence="2" id="KW-1185">Reference proteome</keyword>
<evidence type="ECO:0000313" key="2">
    <source>
        <dbReference type="Proteomes" id="UP000054498"/>
    </source>
</evidence>
<name>A0A0D2KSA6_9CHLO</name>